<gene>
    <name evidence="1" type="ORF">J3R30DRAFT_3259779</name>
</gene>
<feature type="non-terminal residue" evidence="1">
    <location>
        <position position="1"/>
    </location>
</feature>
<evidence type="ECO:0000313" key="2">
    <source>
        <dbReference type="Proteomes" id="UP001150266"/>
    </source>
</evidence>
<keyword evidence="2" id="KW-1185">Reference proteome</keyword>
<reference evidence="1" key="1">
    <citation type="submission" date="2022-08" db="EMBL/GenBank/DDBJ databases">
        <title>A Global Phylogenomic Analysis of the Shiitake Genus Lentinula.</title>
        <authorList>
            <consortium name="DOE Joint Genome Institute"/>
            <person name="Sierra-Patev S."/>
            <person name="Min B."/>
            <person name="Naranjo-Ortiz M."/>
            <person name="Looney B."/>
            <person name="Konkel Z."/>
            <person name="Slot J.C."/>
            <person name="Sakamoto Y."/>
            <person name="Steenwyk J.L."/>
            <person name="Rokas A."/>
            <person name="Carro J."/>
            <person name="Camarero S."/>
            <person name="Ferreira P."/>
            <person name="Molpeceres G."/>
            <person name="Ruiz-Duenas F.J."/>
            <person name="Serrano A."/>
            <person name="Henrissat B."/>
            <person name="Drula E."/>
            <person name="Hughes K.W."/>
            <person name="Mata J.L."/>
            <person name="Ishikawa N.K."/>
            <person name="Vargas-Isla R."/>
            <person name="Ushijima S."/>
            <person name="Smith C.A."/>
            <person name="Ahrendt S."/>
            <person name="Andreopoulos W."/>
            <person name="He G."/>
            <person name="Labutti K."/>
            <person name="Lipzen A."/>
            <person name="Ng V."/>
            <person name="Riley R."/>
            <person name="Sandor L."/>
            <person name="Barry K."/>
            <person name="Martinez A.T."/>
            <person name="Xiao Y."/>
            <person name="Gibbons J.G."/>
            <person name="Terashima K."/>
            <person name="Grigoriev I.V."/>
            <person name="Hibbett D.S."/>
        </authorList>
    </citation>
    <scope>NUCLEOTIDE SEQUENCE</scope>
    <source>
        <strain evidence="1">JLM2183</strain>
    </source>
</reference>
<proteinExistence type="predicted"/>
<dbReference type="EMBL" id="JAOTPV010000015">
    <property type="protein sequence ID" value="KAJ4475073.1"/>
    <property type="molecule type" value="Genomic_DNA"/>
</dbReference>
<comment type="caution">
    <text evidence="1">The sequence shown here is derived from an EMBL/GenBank/DDBJ whole genome shotgun (WGS) entry which is preliminary data.</text>
</comment>
<feature type="non-terminal residue" evidence="1">
    <location>
        <position position="54"/>
    </location>
</feature>
<organism evidence="1 2">
    <name type="scientific">Lentinula aciculospora</name>
    <dbReference type="NCBI Taxonomy" id="153920"/>
    <lineage>
        <taxon>Eukaryota</taxon>
        <taxon>Fungi</taxon>
        <taxon>Dikarya</taxon>
        <taxon>Basidiomycota</taxon>
        <taxon>Agaricomycotina</taxon>
        <taxon>Agaricomycetes</taxon>
        <taxon>Agaricomycetidae</taxon>
        <taxon>Agaricales</taxon>
        <taxon>Marasmiineae</taxon>
        <taxon>Omphalotaceae</taxon>
        <taxon>Lentinula</taxon>
    </lineage>
</organism>
<protein>
    <submittedName>
        <fullName evidence="1">Uncharacterized protein</fullName>
    </submittedName>
</protein>
<dbReference type="AlphaFoldDB" id="A0A9W9DLA7"/>
<accession>A0A9W9DLA7</accession>
<dbReference type="OrthoDB" id="3048040at2759"/>
<dbReference type="Proteomes" id="UP001150266">
    <property type="component" value="Unassembled WGS sequence"/>
</dbReference>
<evidence type="ECO:0000313" key="1">
    <source>
        <dbReference type="EMBL" id="KAJ4475073.1"/>
    </source>
</evidence>
<name>A0A9W9DLA7_9AGAR</name>
<sequence>WPNLTTVTLDTLRAKDLLWLCELIAARPEIKTVHLSRSAKRHLACSLTMWRGEK</sequence>